<evidence type="ECO:0000313" key="11">
    <source>
        <dbReference type="Proteomes" id="UP000284177"/>
    </source>
</evidence>
<evidence type="ECO:0000256" key="1">
    <source>
        <dbReference type="ARBA" id="ARBA00001941"/>
    </source>
</evidence>
<gene>
    <name evidence="10" type="ORF">BET03_10040</name>
</gene>
<dbReference type="Pfam" id="PF02073">
    <property type="entry name" value="Peptidase_M29"/>
    <property type="match status" value="1"/>
</dbReference>
<keyword evidence="8" id="KW-0378">Hydrolase</keyword>
<dbReference type="Gene3D" id="3.40.1830.10">
    <property type="entry name" value="Thermophilic metalloprotease (M29)"/>
    <property type="match status" value="1"/>
</dbReference>
<keyword evidence="11" id="KW-1185">Reference proteome</keyword>
<dbReference type="PANTHER" id="PTHR34448:SF1">
    <property type="entry name" value="BLL6088 PROTEIN"/>
    <property type="match status" value="1"/>
</dbReference>
<comment type="cofactor">
    <cofactor evidence="3">
        <name>Zn(2+)</name>
        <dbReference type="ChEBI" id="CHEBI:29105"/>
    </cofactor>
</comment>
<organism evidence="10 11">
    <name type="scientific">Thermohalobacter berrensis</name>
    <dbReference type="NCBI Taxonomy" id="99594"/>
    <lineage>
        <taxon>Bacteria</taxon>
        <taxon>Bacillati</taxon>
        <taxon>Bacillota</taxon>
        <taxon>Tissierellia</taxon>
        <taxon>Tissierellales</taxon>
        <taxon>Thermohalobacteraceae</taxon>
        <taxon>Thermohalobacter</taxon>
    </lineage>
</organism>
<evidence type="ECO:0000256" key="8">
    <source>
        <dbReference type="ARBA" id="ARBA00022801"/>
    </source>
</evidence>
<evidence type="ECO:0000313" key="10">
    <source>
        <dbReference type="EMBL" id="RKD32946.1"/>
    </source>
</evidence>
<dbReference type="InterPro" id="IPR000787">
    <property type="entry name" value="Peptidase_M29"/>
</dbReference>
<comment type="similarity">
    <text evidence="4">Belongs to the peptidase M29 family.</text>
</comment>
<name>A0A419T698_9FIRM</name>
<dbReference type="AlphaFoldDB" id="A0A419T698"/>
<evidence type="ECO:0000256" key="9">
    <source>
        <dbReference type="ARBA" id="ARBA00023049"/>
    </source>
</evidence>
<evidence type="ECO:0000256" key="3">
    <source>
        <dbReference type="ARBA" id="ARBA00001947"/>
    </source>
</evidence>
<evidence type="ECO:0000256" key="7">
    <source>
        <dbReference type="ARBA" id="ARBA00022723"/>
    </source>
</evidence>
<protein>
    <submittedName>
        <fullName evidence="10">Peptidase M29</fullName>
    </submittedName>
</protein>
<dbReference type="InterPro" id="IPR052170">
    <property type="entry name" value="M29_Exopeptidase"/>
</dbReference>
<keyword evidence="5" id="KW-0031">Aminopeptidase</keyword>
<evidence type="ECO:0000256" key="4">
    <source>
        <dbReference type="ARBA" id="ARBA00008236"/>
    </source>
</evidence>
<comment type="cofactor">
    <cofactor evidence="1">
        <name>Co(2+)</name>
        <dbReference type="ChEBI" id="CHEBI:48828"/>
    </cofactor>
</comment>
<dbReference type="GO" id="GO:0008237">
    <property type="term" value="F:metallopeptidase activity"/>
    <property type="evidence" value="ECO:0007669"/>
    <property type="project" value="UniProtKB-KW"/>
</dbReference>
<evidence type="ECO:0000256" key="5">
    <source>
        <dbReference type="ARBA" id="ARBA00022438"/>
    </source>
</evidence>
<comment type="cofactor">
    <cofactor evidence="2">
        <name>Mg(2+)</name>
        <dbReference type="ChEBI" id="CHEBI:18420"/>
    </cofactor>
</comment>
<dbReference type="GO" id="GO:0004177">
    <property type="term" value="F:aminopeptidase activity"/>
    <property type="evidence" value="ECO:0007669"/>
    <property type="project" value="UniProtKB-KW"/>
</dbReference>
<dbReference type="GO" id="GO:0006508">
    <property type="term" value="P:proteolysis"/>
    <property type="evidence" value="ECO:0007669"/>
    <property type="project" value="UniProtKB-KW"/>
</dbReference>
<keyword evidence="7" id="KW-0479">Metal-binding</keyword>
<proteinExistence type="inferred from homology"/>
<dbReference type="Proteomes" id="UP000284177">
    <property type="component" value="Unassembled WGS sequence"/>
</dbReference>
<dbReference type="GO" id="GO:0046872">
    <property type="term" value="F:metal ion binding"/>
    <property type="evidence" value="ECO:0007669"/>
    <property type="project" value="UniProtKB-KW"/>
</dbReference>
<dbReference type="OrthoDB" id="9803993at2"/>
<dbReference type="PRINTS" id="PR00919">
    <property type="entry name" value="THERMOPTASE"/>
</dbReference>
<evidence type="ECO:0000256" key="6">
    <source>
        <dbReference type="ARBA" id="ARBA00022670"/>
    </source>
</evidence>
<dbReference type="EMBL" id="MCIB01000008">
    <property type="protein sequence ID" value="RKD32946.1"/>
    <property type="molecule type" value="Genomic_DNA"/>
</dbReference>
<reference evidence="10 11" key="1">
    <citation type="submission" date="2016-08" db="EMBL/GenBank/DDBJ databases">
        <title>Novel Firmicutes and Novel Genomes.</title>
        <authorList>
            <person name="Poppleton D.I."/>
            <person name="Gribaldo S."/>
        </authorList>
    </citation>
    <scope>NUCLEOTIDE SEQUENCE [LARGE SCALE GENOMIC DNA]</scope>
    <source>
        <strain evidence="10 11">CTT3</strain>
    </source>
</reference>
<accession>A0A419T698</accession>
<sequence length="369" mass="41703">MVDERIKKLAKLLVNYSLGVKKGDYFFIEGYDIASPLIREVYREAVKKGAHVKTEIMLPGLQEIFLKEASDEQLKFIAPHERNLVEKADALLSIWGGYNERQLSNVDPKKLQISRGARKEIHSKFFDKVAKGEAKWCGTQFPTDASAQEANMSLEEYEDFVFGSMLLDKEDPVAEWKKISEEQGKICEYLDKKKMLHIKSKDTDLKMSIEGRKWINCDGRQNFPDGEVFTTPIEDTVEGYIRFSYPGIYMGKEIEDIRLQFKNGKVVKASAAKGEDLLLTLLDTDEGARFLGEIAVGTNYGIKKFTKNMLFDEKIGGTVHAALGSAPKETGGKNESGIHWDMLCDMKNGGEIYADGELIYKDGKFLINF</sequence>
<dbReference type="PANTHER" id="PTHR34448">
    <property type="entry name" value="AMINOPEPTIDASE"/>
    <property type="match status" value="1"/>
</dbReference>
<dbReference type="SUPFAM" id="SSF144052">
    <property type="entry name" value="Thermophilic metalloprotease-like"/>
    <property type="match status" value="1"/>
</dbReference>
<dbReference type="InterPro" id="IPR035097">
    <property type="entry name" value="M29_N-terminal"/>
</dbReference>
<dbReference type="RefSeq" id="WP_120168109.1">
    <property type="nucleotide sequence ID" value="NZ_MCIB01000008.1"/>
</dbReference>
<comment type="caution">
    <text evidence="10">The sequence shown here is derived from an EMBL/GenBank/DDBJ whole genome shotgun (WGS) entry which is preliminary data.</text>
</comment>
<evidence type="ECO:0000256" key="2">
    <source>
        <dbReference type="ARBA" id="ARBA00001946"/>
    </source>
</evidence>
<keyword evidence="6" id="KW-0645">Protease</keyword>
<keyword evidence="9" id="KW-0482">Metalloprotease</keyword>